<dbReference type="SMART" id="SM00448">
    <property type="entry name" value="REC"/>
    <property type="match status" value="1"/>
</dbReference>
<dbReference type="InterPro" id="IPR039420">
    <property type="entry name" value="WalR-like"/>
</dbReference>
<dbReference type="PROSITE" id="PS50110">
    <property type="entry name" value="RESPONSE_REGULATORY"/>
    <property type="match status" value="1"/>
</dbReference>
<sequence>MRLLLIEDDPMIGESLEEGLLKERYEVDWAHDGLEAETLLAANDYHLVLLDLGLPKRQGLEILRNYRQAGGKAAVIIITARDATSDRIVGLDTGADDYLVKPFDLFELFARLRALLRRSQVQEVRETVHLGLSLNAATHEALYHGVALHLSVHEFKLMLALLEEPGRVVSKARLEEKLYGWEEEIESNTIEVYIHSLRKKLGADFIKNVRGVGYKVANKL</sequence>
<evidence type="ECO:0000256" key="2">
    <source>
        <dbReference type="ARBA" id="ARBA00023125"/>
    </source>
</evidence>
<dbReference type="Gene3D" id="6.10.250.690">
    <property type="match status" value="1"/>
</dbReference>
<dbReference type="Pfam" id="PF00486">
    <property type="entry name" value="Trans_reg_C"/>
    <property type="match status" value="1"/>
</dbReference>
<dbReference type="InterPro" id="IPR016032">
    <property type="entry name" value="Sig_transdc_resp-reg_C-effctor"/>
</dbReference>
<keyword evidence="1" id="KW-0805">Transcription regulation</keyword>
<dbReference type="InterPro" id="IPR036388">
    <property type="entry name" value="WH-like_DNA-bd_sf"/>
</dbReference>
<dbReference type="PANTHER" id="PTHR48111:SF67">
    <property type="entry name" value="TRANSCRIPTIONAL REGULATORY PROTEIN TCTD"/>
    <property type="match status" value="1"/>
</dbReference>
<dbReference type="Proteomes" id="UP000637423">
    <property type="component" value="Unassembled WGS sequence"/>
</dbReference>
<feature type="domain" description="Response regulatory" evidence="6">
    <location>
        <begin position="2"/>
        <end position="116"/>
    </location>
</feature>
<dbReference type="InterPro" id="IPR001867">
    <property type="entry name" value="OmpR/PhoB-type_DNA-bd"/>
</dbReference>
<dbReference type="Gene3D" id="1.10.10.10">
    <property type="entry name" value="Winged helix-like DNA-binding domain superfamily/Winged helix DNA-binding domain"/>
    <property type="match status" value="1"/>
</dbReference>
<proteinExistence type="predicted"/>
<reference evidence="8" key="1">
    <citation type="journal article" date="2014" name="Int. J. Syst. Evol. Microbiol.">
        <title>Complete genome sequence of Corynebacterium casei LMG S-19264T (=DSM 44701T), isolated from a smear-ripened cheese.</title>
        <authorList>
            <consortium name="US DOE Joint Genome Institute (JGI-PGF)"/>
            <person name="Walter F."/>
            <person name="Albersmeier A."/>
            <person name="Kalinowski J."/>
            <person name="Ruckert C."/>
        </authorList>
    </citation>
    <scope>NUCLEOTIDE SEQUENCE</scope>
    <source>
        <strain evidence="8">CGMCC 1.10998</strain>
    </source>
</reference>
<organism evidence="8 9">
    <name type="scientific">Undibacterium terreum</name>
    <dbReference type="NCBI Taxonomy" id="1224302"/>
    <lineage>
        <taxon>Bacteria</taxon>
        <taxon>Pseudomonadati</taxon>
        <taxon>Pseudomonadota</taxon>
        <taxon>Betaproteobacteria</taxon>
        <taxon>Burkholderiales</taxon>
        <taxon>Oxalobacteraceae</taxon>
        <taxon>Undibacterium</taxon>
    </lineage>
</organism>
<dbReference type="GO" id="GO:0005829">
    <property type="term" value="C:cytosol"/>
    <property type="evidence" value="ECO:0007669"/>
    <property type="project" value="TreeGrafter"/>
</dbReference>
<evidence type="ECO:0000256" key="3">
    <source>
        <dbReference type="ARBA" id="ARBA00023163"/>
    </source>
</evidence>
<dbReference type="CDD" id="cd00383">
    <property type="entry name" value="trans_reg_C"/>
    <property type="match status" value="1"/>
</dbReference>
<evidence type="ECO:0000313" key="9">
    <source>
        <dbReference type="Proteomes" id="UP000637423"/>
    </source>
</evidence>
<evidence type="ECO:0000259" key="7">
    <source>
        <dbReference type="PROSITE" id="PS51755"/>
    </source>
</evidence>
<dbReference type="SMART" id="SM00862">
    <property type="entry name" value="Trans_reg_C"/>
    <property type="match status" value="1"/>
</dbReference>
<keyword evidence="9" id="KW-1185">Reference proteome</keyword>
<dbReference type="EMBL" id="BMED01000001">
    <property type="protein sequence ID" value="GGC65889.1"/>
    <property type="molecule type" value="Genomic_DNA"/>
</dbReference>
<dbReference type="GO" id="GO:0032993">
    <property type="term" value="C:protein-DNA complex"/>
    <property type="evidence" value="ECO:0007669"/>
    <property type="project" value="TreeGrafter"/>
</dbReference>
<evidence type="ECO:0000256" key="1">
    <source>
        <dbReference type="ARBA" id="ARBA00023015"/>
    </source>
</evidence>
<feature type="domain" description="OmpR/PhoB-type" evidence="7">
    <location>
        <begin position="122"/>
        <end position="218"/>
    </location>
</feature>
<dbReference type="PANTHER" id="PTHR48111">
    <property type="entry name" value="REGULATOR OF RPOS"/>
    <property type="match status" value="1"/>
</dbReference>
<evidence type="ECO:0000256" key="4">
    <source>
        <dbReference type="PROSITE-ProRule" id="PRU00169"/>
    </source>
</evidence>
<dbReference type="GO" id="GO:0006355">
    <property type="term" value="P:regulation of DNA-templated transcription"/>
    <property type="evidence" value="ECO:0007669"/>
    <property type="project" value="InterPro"/>
</dbReference>
<name>A0A916UAY3_9BURK</name>
<keyword evidence="2 5" id="KW-0238">DNA-binding</keyword>
<dbReference type="GO" id="GO:0000976">
    <property type="term" value="F:transcription cis-regulatory region binding"/>
    <property type="evidence" value="ECO:0007669"/>
    <property type="project" value="TreeGrafter"/>
</dbReference>
<keyword evidence="3" id="KW-0804">Transcription</keyword>
<feature type="modified residue" description="4-aspartylphosphate" evidence="4">
    <location>
        <position position="51"/>
    </location>
</feature>
<dbReference type="InterPro" id="IPR001789">
    <property type="entry name" value="Sig_transdc_resp-reg_receiver"/>
</dbReference>
<evidence type="ECO:0000259" key="6">
    <source>
        <dbReference type="PROSITE" id="PS50110"/>
    </source>
</evidence>
<keyword evidence="4" id="KW-0597">Phosphoprotein</keyword>
<dbReference type="PROSITE" id="PS51755">
    <property type="entry name" value="OMPR_PHOB"/>
    <property type="match status" value="1"/>
</dbReference>
<dbReference type="GO" id="GO:0000156">
    <property type="term" value="F:phosphorelay response regulator activity"/>
    <property type="evidence" value="ECO:0007669"/>
    <property type="project" value="TreeGrafter"/>
</dbReference>
<accession>A0A916UAY3</accession>
<feature type="DNA-binding region" description="OmpR/PhoB-type" evidence="5">
    <location>
        <begin position="122"/>
        <end position="218"/>
    </location>
</feature>
<reference evidence="8" key="2">
    <citation type="submission" date="2020-09" db="EMBL/GenBank/DDBJ databases">
        <authorList>
            <person name="Sun Q."/>
            <person name="Zhou Y."/>
        </authorList>
    </citation>
    <scope>NUCLEOTIDE SEQUENCE</scope>
    <source>
        <strain evidence="8">CGMCC 1.10998</strain>
    </source>
</reference>
<comment type="caution">
    <text evidence="8">The sequence shown here is derived from an EMBL/GenBank/DDBJ whole genome shotgun (WGS) entry which is preliminary data.</text>
</comment>
<dbReference type="InterPro" id="IPR011006">
    <property type="entry name" value="CheY-like_superfamily"/>
</dbReference>
<evidence type="ECO:0000313" key="8">
    <source>
        <dbReference type="EMBL" id="GGC65889.1"/>
    </source>
</evidence>
<evidence type="ECO:0000256" key="5">
    <source>
        <dbReference type="PROSITE-ProRule" id="PRU01091"/>
    </source>
</evidence>
<protein>
    <submittedName>
        <fullName evidence="8">DNA-binding response regulator</fullName>
    </submittedName>
</protein>
<dbReference type="Gene3D" id="3.40.50.2300">
    <property type="match status" value="1"/>
</dbReference>
<dbReference type="AlphaFoldDB" id="A0A916UAY3"/>
<dbReference type="Pfam" id="PF00072">
    <property type="entry name" value="Response_reg"/>
    <property type="match status" value="1"/>
</dbReference>
<dbReference type="SUPFAM" id="SSF46894">
    <property type="entry name" value="C-terminal effector domain of the bipartite response regulators"/>
    <property type="match status" value="1"/>
</dbReference>
<dbReference type="RefSeq" id="WP_188564937.1">
    <property type="nucleotide sequence ID" value="NZ_BMED01000001.1"/>
</dbReference>
<dbReference type="SUPFAM" id="SSF52172">
    <property type="entry name" value="CheY-like"/>
    <property type="match status" value="1"/>
</dbReference>
<dbReference type="CDD" id="cd17624">
    <property type="entry name" value="REC_OmpR_PmrA-like"/>
    <property type="match status" value="1"/>
</dbReference>
<gene>
    <name evidence="8" type="ORF">GCM10011396_11080</name>
</gene>